<dbReference type="AlphaFoldDB" id="A0A7C8PZS5"/>
<proteinExistence type="predicted"/>
<gene>
    <name evidence="2" type="ORF">TWF788_003602</name>
</gene>
<dbReference type="EMBL" id="JAABOE010000018">
    <property type="protein sequence ID" value="KAF3186134.1"/>
    <property type="molecule type" value="Genomic_DNA"/>
</dbReference>
<dbReference type="Proteomes" id="UP000479691">
    <property type="component" value="Unassembled WGS sequence"/>
</dbReference>
<evidence type="ECO:0000313" key="2">
    <source>
        <dbReference type="EMBL" id="KAF3186134.1"/>
    </source>
</evidence>
<accession>A0A7C8PZS5</accession>
<feature type="region of interest" description="Disordered" evidence="1">
    <location>
        <begin position="1"/>
        <end position="37"/>
    </location>
</feature>
<name>A0A7C8PZS5_ORBOL</name>
<comment type="caution">
    <text evidence="2">The sequence shown here is derived from an EMBL/GenBank/DDBJ whole genome shotgun (WGS) entry which is preliminary data.</text>
</comment>
<organism evidence="2 3">
    <name type="scientific">Orbilia oligospora</name>
    <name type="common">Nematode-trapping fungus</name>
    <name type="synonym">Arthrobotrys oligospora</name>
    <dbReference type="NCBI Taxonomy" id="2813651"/>
    <lineage>
        <taxon>Eukaryota</taxon>
        <taxon>Fungi</taxon>
        <taxon>Dikarya</taxon>
        <taxon>Ascomycota</taxon>
        <taxon>Pezizomycotina</taxon>
        <taxon>Orbiliomycetes</taxon>
        <taxon>Orbiliales</taxon>
        <taxon>Orbiliaceae</taxon>
        <taxon>Orbilia</taxon>
    </lineage>
</organism>
<feature type="region of interest" description="Disordered" evidence="1">
    <location>
        <begin position="69"/>
        <end position="97"/>
    </location>
</feature>
<feature type="compositionally biased region" description="Low complexity" evidence="1">
    <location>
        <begin position="12"/>
        <end position="23"/>
    </location>
</feature>
<feature type="region of interest" description="Disordered" evidence="1">
    <location>
        <begin position="227"/>
        <end position="271"/>
    </location>
</feature>
<feature type="compositionally biased region" description="Polar residues" evidence="1">
    <location>
        <begin position="240"/>
        <end position="258"/>
    </location>
</feature>
<sequence length="271" mass="29795">MGARLGSRTRRSSSIESLSSQSSEDIDENAARDETKNAAWIEFQKSWPRRILERSERLNVDLTQQYEPASSNCSEIADTEKQAESHSPAHPHPESQFQPVVGNIEADRIETLADRLRASLFFLQVKAVSRADGFRIFVKGTIRCRLGPGDKGFETLLSMVSSFKVNDEIVIGYSNPSPPIAGFFGLDIDFSGDSIDKAIRIDVKFGNPYWVTISGCPITIKEIIEEGDSVEAEDGKEETASNSFQSNHTASTGPSGQSFDAPGSSRADRRN</sequence>
<protein>
    <submittedName>
        <fullName evidence="2">Uncharacterized protein</fullName>
    </submittedName>
</protein>
<evidence type="ECO:0000256" key="1">
    <source>
        <dbReference type="SAM" id="MobiDB-lite"/>
    </source>
</evidence>
<feature type="compositionally biased region" description="Acidic residues" evidence="1">
    <location>
        <begin position="227"/>
        <end position="236"/>
    </location>
</feature>
<reference evidence="2 3" key="1">
    <citation type="submission" date="2019-06" db="EMBL/GenBank/DDBJ databases">
        <authorList>
            <person name="Palmer J.M."/>
        </authorList>
    </citation>
    <scope>NUCLEOTIDE SEQUENCE [LARGE SCALE GENOMIC DNA]</scope>
    <source>
        <strain evidence="2 3">TWF788</strain>
    </source>
</reference>
<evidence type="ECO:0000313" key="3">
    <source>
        <dbReference type="Proteomes" id="UP000479691"/>
    </source>
</evidence>